<reference evidence="11" key="1">
    <citation type="submission" date="2014-02" db="EMBL/GenBank/DDBJ databases">
        <title>3' genome of Potato virus M, Gaj-13 isolate.</title>
        <authorList>
            <person name="Katiyar A."/>
            <person name="Kumar A."/>
            <person name="Mandal B."/>
        </authorList>
    </citation>
    <scope>NUCLEOTIDE SEQUENCE</scope>
    <source>
        <strain evidence="11">Gaj-13</strain>
    </source>
</reference>
<evidence type="ECO:0000256" key="7">
    <source>
        <dbReference type="ARBA" id="ARBA00022771"/>
    </source>
</evidence>
<evidence type="ECO:0000256" key="8">
    <source>
        <dbReference type="ARBA" id="ARBA00022833"/>
    </source>
</evidence>
<comment type="similarity">
    <text evidence="1">Belongs to the carlaviruses nucleic acid-binding protein family.</text>
</comment>
<keyword evidence="9" id="KW-0238">DNA-binding</keyword>
<proteinExistence type="inferred from homology"/>
<keyword evidence="7" id="KW-0863">Zinc-finger</keyword>
<name>A0A059U8V0_9VIRU</name>
<dbReference type="Pfam" id="PF01623">
    <property type="entry name" value="Carla_C4"/>
    <property type="match status" value="1"/>
</dbReference>
<evidence type="ECO:0000256" key="6">
    <source>
        <dbReference type="ARBA" id="ARBA00022723"/>
    </source>
</evidence>
<keyword evidence="5" id="KW-1090">Inhibition of host innate immune response by virus</keyword>
<sequence>MKHVARVALLIARAMYSSSGTFVFELAFSIAECAGRPLGGGRSKYARRRRAISIARCHRCYRLWPPTAFTTRCDNKHCVPGISYNVRLAQFIDEGVTEVIPSVINKREWPLNPI</sequence>
<evidence type="ECO:0000256" key="10">
    <source>
        <dbReference type="ARBA" id="ARBA00023280"/>
    </source>
</evidence>
<evidence type="ECO:0000313" key="11">
    <source>
        <dbReference type="EMBL" id="AHZ62789.1"/>
    </source>
</evidence>
<dbReference type="GO" id="GO:0052170">
    <property type="term" value="P:symbiont-mediated suppression of host innate immune response"/>
    <property type="evidence" value="ECO:0007669"/>
    <property type="project" value="UniProtKB-KW"/>
</dbReference>
<dbReference type="GO" id="GO:0003677">
    <property type="term" value="F:DNA binding"/>
    <property type="evidence" value="ECO:0007669"/>
    <property type="project" value="UniProtKB-KW"/>
</dbReference>
<evidence type="ECO:0000256" key="3">
    <source>
        <dbReference type="ARBA" id="ARBA00022463"/>
    </source>
</evidence>
<keyword evidence="4" id="KW-0945">Host-virus interaction</keyword>
<dbReference type="GO" id="GO:0006355">
    <property type="term" value="P:regulation of DNA-templated transcription"/>
    <property type="evidence" value="ECO:0007669"/>
    <property type="project" value="InterPro"/>
</dbReference>
<dbReference type="GO" id="GO:0008270">
    <property type="term" value="F:zinc ion binding"/>
    <property type="evidence" value="ECO:0007669"/>
    <property type="project" value="UniProtKB-KW"/>
</dbReference>
<protein>
    <recommendedName>
        <fullName evidence="2">RNA silencing suppressor</fullName>
    </recommendedName>
</protein>
<organism evidence="11">
    <name type="scientific">Potato virus M</name>
    <dbReference type="NCBI Taxonomy" id="12167"/>
    <lineage>
        <taxon>Viruses</taxon>
        <taxon>Riboviria</taxon>
        <taxon>Orthornavirae</taxon>
        <taxon>Kitrinoviricota</taxon>
        <taxon>Alsuviricetes</taxon>
        <taxon>Tymovirales</taxon>
        <taxon>Betaflexiviridae</taxon>
        <taxon>Quinvirinae</taxon>
        <taxon>Carlavirus</taxon>
        <taxon>Carlavirus misolani</taxon>
    </lineage>
</organism>
<keyword evidence="10" id="KW-0899">Viral immunoevasion</keyword>
<keyword evidence="3" id="KW-0941">Suppressor of RNA silencing</keyword>
<evidence type="ECO:0000256" key="1">
    <source>
        <dbReference type="ARBA" id="ARBA00006158"/>
    </source>
</evidence>
<evidence type="ECO:0000256" key="4">
    <source>
        <dbReference type="ARBA" id="ARBA00022581"/>
    </source>
</evidence>
<dbReference type="EMBL" id="KJ473992">
    <property type="protein sequence ID" value="AHZ62789.1"/>
    <property type="molecule type" value="Genomic_RNA"/>
</dbReference>
<dbReference type="InterPro" id="IPR002568">
    <property type="entry name" value="Carla-bd"/>
</dbReference>
<evidence type="ECO:0000256" key="9">
    <source>
        <dbReference type="ARBA" id="ARBA00023125"/>
    </source>
</evidence>
<evidence type="ECO:0000256" key="2">
    <source>
        <dbReference type="ARBA" id="ARBA00017202"/>
    </source>
</evidence>
<keyword evidence="8" id="KW-0862">Zinc</keyword>
<keyword evidence="6" id="KW-0479">Metal-binding</keyword>
<evidence type="ECO:0000256" key="5">
    <source>
        <dbReference type="ARBA" id="ARBA00022632"/>
    </source>
</evidence>
<accession>A0A059U8V0</accession>